<protein>
    <recommendedName>
        <fullName evidence="1">SCP domain-containing protein</fullName>
    </recommendedName>
</protein>
<accession>A0A7S2NVV3</accession>
<dbReference type="InterPro" id="IPR001283">
    <property type="entry name" value="CRISP-related"/>
</dbReference>
<dbReference type="PRINTS" id="PR00838">
    <property type="entry name" value="V5ALLERGEN"/>
</dbReference>
<dbReference type="Pfam" id="PF00188">
    <property type="entry name" value="CAP"/>
    <property type="match status" value="1"/>
</dbReference>
<dbReference type="GO" id="GO:0005576">
    <property type="term" value="C:extracellular region"/>
    <property type="evidence" value="ECO:0007669"/>
    <property type="project" value="InterPro"/>
</dbReference>
<gene>
    <name evidence="2" type="ORF">BRAN1462_LOCUS24094</name>
</gene>
<proteinExistence type="predicted"/>
<name>A0A7S2NVV3_9DINO</name>
<dbReference type="PANTHER" id="PTHR10334">
    <property type="entry name" value="CYSTEINE-RICH SECRETORY PROTEIN-RELATED"/>
    <property type="match status" value="1"/>
</dbReference>
<dbReference type="PRINTS" id="PR00837">
    <property type="entry name" value="V5TPXLIKE"/>
</dbReference>
<dbReference type="InterPro" id="IPR002413">
    <property type="entry name" value="V5_allergen-like"/>
</dbReference>
<evidence type="ECO:0000313" key="2">
    <source>
        <dbReference type="EMBL" id="CAD9562311.1"/>
    </source>
</evidence>
<feature type="domain" description="SCP" evidence="1">
    <location>
        <begin position="1"/>
        <end position="124"/>
    </location>
</feature>
<dbReference type="InterPro" id="IPR018244">
    <property type="entry name" value="Allrgn_V5/Tpx1_CS"/>
</dbReference>
<dbReference type="EMBL" id="HBGW01038127">
    <property type="protein sequence ID" value="CAD9562311.1"/>
    <property type="molecule type" value="Transcribed_RNA"/>
</dbReference>
<dbReference type="InterPro" id="IPR035940">
    <property type="entry name" value="CAP_sf"/>
</dbReference>
<dbReference type="SMART" id="SM00198">
    <property type="entry name" value="SCP"/>
    <property type="match status" value="1"/>
</dbReference>
<dbReference type="Gene3D" id="3.40.33.10">
    <property type="entry name" value="CAP"/>
    <property type="match status" value="1"/>
</dbReference>
<dbReference type="AlphaFoldDB" id="A0A7S2NVV3"/>
<reference evidence="2" key="1">
    <citation type="submission" date="2021-01" db="EMBL/GenBank/DDBJ databases">
        <authorList>
            <person name="Corre E."/>
            <person name="Pelletier E."/>
            <person name="Niang G."/>
            <person name="Scheremetjew M."/>
            <person name="Finn R."/>
            <person name="Kale V."/>
            <person name="Holt S."/>
            <person name="Cochrane G."/>
            <person name="Meng A."/>
            <person name="Brown T."/>
            <person name="Cohen L."/>
        </authorList>
    </citation>
    <scope>NUCLEOTIDE SEQUENCE</scope>
    <source>
        <strain evidence="2">RCC3387</strain>
    </source>
</reference>
<evidence type="ECO:0000259" key="1">
    <source>
        <dbReference type="SMART" id="SM00198"/>
    </source>
</evidence>
<dbReference type="SUPFAM" id="SSF55797">
    <property type="entry name" value="PR-1-like"/>
    <property type="match status" value="1"/>
</dbReference>
<sequence length="420" mass="46288">MTWDDDVAANAQAWADGGVYRHSDRILPTGARVGENLAWGFPSYSGVESVMAWYNEIQFTSPLGLSSTGDSTTPGEPIGHYTQVVWRSSTKLGCGKGRSFGPGDRYPQGDYWVCQYSPAGNYVRRFDAEVTAPVKPVTECNGTSQDLYAQAPASMTGAAPEGASERVCKADEGGSACATATSHGLAFSSEPKNDLTKGNKDWCTHVKKIAKGEKFDETCLRAVANQDAVCREAYEFVKKKQTHAAAYEKYTFDLPHNENCSTFKVKYSATYQPSPEVTRKIAEFVPKCEDWAKKVCKNHACPKYNTMRRIIEMKDVKNTSTDLPCDEAATCTPSLPGVGPNPLVRLLNEHLLKCICVHRQDDTSVCFEGSQGIPKGKLWCEFEGMPTWREMLEKTSNRKSEEKYKEALADLPRSACAGLK</sequence>
<dbReference type="PROSITE" id="PS01009">
    <property type="entry name" value="CRISP_1"/>
    <property type="match status" value="1"/>
</dbReference>
<organism evidence="2">
    <name type="scientific">Zooxanthella nutricula</name>
    <dbReference type="NCBI Taxonomy" id="1333877"/>
    <lineage>
        <taxon>Eukaryota</taxon>
        <taxon>Sar</taxon>
        <taxon>Alveolata</taxon>
        <taxon>Dinophyceae</taxon>
        <taxon>Peridiniales</taxon>
        <taxon>Peridiniales incertae sedis</taxon>
        <taxon>Zooxanthella</taxon>
    </lineage>
</organism>
<dbReference type="InterPro" id="IPR014044">
    <property type="entry name" value="CAP_dom"/>
</dbReference>